<proteinExistence type="predicted"/>
<evidence type="ECO:0000313" key="1">
    <source>
        <dbReference type="Ensembl" id="ENSPCLP00000017336.1"/>
    </source>
</evidence>
<name>A0A669QT38_PHACC</name>
<protein>
    <submittedName>
        <fullName evidence="1">Uncharacterized protein</fullName>
    </submittedName>
</protein>
<dbReference type="Ensembl" id="ENSPCLT00000023141.1">
    <property type="protein sequence ID" value="ENSPCLP00000017336.1"/>
    <property type="gene ID" value="ENSPCLG00000014428.1"/>
</dbReference>
<accession>A0A669QT38</accession>
<reference evidence="1" key="1">
    <citation type="submission" date="2025-08" db="UniProtKB">
        <authorList>
            <consortium name="Ensembl"/>
        </authorList>
    </citation>
    <scope>IDENTIFICATION</scope>
</reference>
<dbReference type="Proteomes" id="UP000472261">
    <property type="component" value="Unplaced"/>
</dbReference>
<keyword evidence="2" id="KW-1185">Reference proteome</keyword>
<reference evidence="1" key="2">
    <citation type="submission" date="2025-09" db="UniProtKB">
        <authorList>
            <consortium name="Ensembl"/>
        </authorList>
    </citation>
    <scope>IDENTIFICATION</scope>
</reference>
<dbReference type="AlphaFoldDB" id="A0A669QT38"/>
<evidence type="ECO:0000313" key="2">
    <source>
        <dbReference type="Proteomes" id="UP000472261"/>
    </source>
</evidence>
<organism evidence="1 2">
    <name type="scientific">Phasianus colchicus</name>
    <name type="common">Common pheasant</name>
    <dbReference type="NCBI Taxonomy" id="9054"/>
    <lineage>
        <taxon>Eukaryota</taxon>
        <taxon>Metazoa</taxon>
        <taxon>Chordata</taxon>
        <taxon>Craniata</taxon>
        <taxon>Vertebrata</taxon>
        <taxon>Euteleostomi</taxon>
        <taxon>Archelosauria</taxon>
        <taxon>Archosauria</taxon>
        <taxon>Dinosauria</taxon>
        <taxon>Saurischia</taxon>
        <taxon>Theropoda</taxon>
        <taxon>Coelurosauria</taxon>
        <taxon>Aves</taxon>
        <taxon>Neognathae</taxon>
        <taxon>Galloanserae</taxon>
        <taxon>Galliformes</taxon>
        <taxon>Phasianidae</taxon>
        <taxon>Phasianinae</taxon>
        <taxon>Phasianus</taxon>
    </lineage>
</organism>
<sequence length="85" mass="9852">LSWHRFGGFSLLHSWDYRCVPLCPSVESNTSVSNKCIRGKEKMKECWGKEKEETMESCKSDSCPPEILYKNSPEICSSHHKVMFH</sequence>